<proteinExistence type="predicted"/>
<protein>
    <submittedName>
        <fullName evidence="1">25679_t:CDS:1</fullName>
    </submittedName>
</protein>
<gene>
    <name evidence="1" type="ORF">DERYTH_LOCUS27689</name>
</gene>
<organism evidence="1 2">
    <name type="scientific">Dentiscutata erythropus</name>
    <dbReference type="NCBI Taxonomy" id="1348616"/>
    <lineage>
        <taxon>Eukaryota</taxon>
        <taxon>Fungi</taxon>
        <taxon>Fungi incertae sedis</taxon>
        <taxon>Mucoromycota</taxon>
        <taxon>Glomeromycotina</taxon>
        <taxon>Glomeromycetes</taxon>
        <taxon>Diversisporales</taxon>
        <taxon>Gigasporaceae</taxon>
        <taxon>Dentiscutata</taxon>
    </lineage>
</organism>
<dbReference type="OrthoDB" id="10254377at2759"/>
<dbReference type="AlphaFoldDB" id="A0A9N9KE47"/>
<feature type="non-terminal residue" evidence="1">
    <location>
        <position position="120"/>
    </location>
</feature>
<reference evidence="1" key="1">
    <citation type="submission" date="2021-06" db="EMBL/GenBank/DDBJ databases">
        <authorList>
            <person name="Kallberg Y."/>
            <person name="Tangrot J."/>
            <person name="Rosling A."/>
        </authorList>
    </citation>
    <scope>NUCLEOTIDE SEQUENCE</scope>
    <source>
        <strain evidence="1">MA453B</strain>
    </source>
</reference>
<sequence>EDIITTSKKNKKLKLSELSSLLSTPPRRLTPIYREEIVRFSSRGRGFHISMDVSEEEYYDTSHPEEFETTERWYNEQRNIQDDTNLGSLTSSPIDLYLPIISTFSRDKQSDDDDIIQQYY</sequence>
<dbReference type="EMBL" id="CAJVPY010064746">
    <property type="protein sequence ID" value="CAG8824371.1"/>
    <property type="molecule type" value="Genomic_DNA"/>
</dbReference>
<keyword evidence="2" id="KW-1185">Reference proteome</keyword>
<evidence type="ECO:0000313" key="2">
    <source>
        <dbReference type="Proteomes" id="UP000789405"/>
    </source>
</evidence>
<evidence type="ECO:0000313" key="1">
    <source>
        <dbReference type="EMBL" id="CAG8824371.1"/>
    </source>
</evidence>
<comment type="caution">
    <text evidence="1">The sequence shown here is derived from an EMBL/GenBank/DDBJ whole genome shotgun (WGS) entry which is preliminary data.</text>
</comment>
<dbReference type="Proteomes" id="UP000789405">
    <property type="component" value="Unassembled WGS sequence"/>
</dbReference>
<accession>A0A9N9KE47</accession>
<name>A0A9N9KE47_9GLOM</name>